<dbReference type="EMBL" id="VSWC01000015">
    <property type="protein sequence ID" value="KAA1112760.1"/>
    <property type="molecule type" value="Genomic_DNA"/>
</dbReference>
<gene>
    <name evidence="2" type="ORF">PGT21_008769</name>
</gene>
<reference evidence="2 3" key="1">
    <citation type="submission" date="2019-05" db="EMBL/GenBank/DDBJ databases">
        <title>Emergence of the Ug99 lineage of the wheat stem rust pathogen through somatic hybridization.</title>
        <authorList>
            <person name="Li F."/>
            <person name="Upadhyaya N.M."/>
            <person name="Sperschneider J."/>
            <person name="Matny O."/>
            <person name="Nguyen-Phuc H."/>
            <person name="Mago R."/>
            <person name="Raley C."/>
            <person name="Miller M.E."/>
            <person name="Silverstein K.A.T."/>
            <person name="Henningsen E."/>
            <person name="Hirsch C.D."/>
            <person name="Visser B."/>
            <person name="Pretorius Z.A."/>
            <person name="Steffenson B.J."/>
            <person name="Schwessinger B."/>
            <person name="Dodds P.N."/>
            <person name="Figueroa M."/>
        </authorList>
    </citation>
    <scope>NUCLEOTIDE SEQUENCE [LARGE SCALE GENOMIC DNA]</scope>
    <source>
        <strain evidence="2">21-0</strain>
    </source>
</reference>
<keyword evidence="1" id="KW-0732">Signal</keyword>
<sequence>MWAVLLGVALVQLGGAVGLKCPNPRCSSVQVQTTARNSGDCSEFFRCNHGYRHEQCTWNKVQVLDCRCKTCGRKWESSTCPWEQYNHKLLKCSTHDVTN</sequence>
<evidence type="ECO:0000313" key="2">
    <source>
        <dbReference type="EMBL" id="KAA1112760.1"/>
    </source>
</evidence>
<keyword evidence="3" id="KW-1185">Reference proteome</keyword>
<proteinExistence type="predicted"/>
<dbReference type="AlphaFoldDB" id="A0A5B0QHV2"/>
<evidence type="ECO:0000256" key="1">
    <source>
        <dbReference type="SAM" id="SignalP"/>
    </source>
</evidence>
<comment type="caution">
    <text evidence="2">The sequence shown here is derived from an EMBL/GenBank/DDBJ whole genome shotgun (WGS) entry which is preliminary data.</text>
</comment>
<feature type="chain" id="PRO_5023136865" description="Chitin-binding type-2 domain-containing protein" evidence="1">
    <location>
        <begin position="19"/>
        <end position="99"/>
    </location>
</feature>
<evidence type="ECO:0000313" key="3">
    <source>
        <dbReference type="Proteomes" id="UP000324748"/>
    </source>
</evidence>
<organism evidence="2 3">
    <name type="scientific">Puccinia graminis f. sp. tritici</name>
    <dbReference type="NCBI Taxonomy" id="56615"/>
    <lineage>
        <taxon>Eukaryota</taxon>
        <taxon>Fungi</taxon>
        <taxon>Dikarya</taxon>
        <taxon>Basidiomycota</taxon>
        <taxon>Pucciniomycotina</taxon>
        <taxon>Pucciniomycetes</taxon>
        <taxon>Pucciniales</taxon>
        <taxon>Pucciniaceae</taxon>
        <taxon>Puccinia</taxon>
    </lineage>
</organism>
<evidence type="ECO:0008006" key="4">
    <source>
        <dbReference type="Google" id="ProtNLM"/>
    </source>
</evidence>
<accession>A0A5B0QHV2</accession>
<dbReference type="Proteomes" id="UP000324748">
    <property type="component" value="Unassembled WGS sequence"/>
</dbReference>
<name>A0A5B0QHV2_PUCGR</name>
<protein>
    <recommendedName>
        <fullName evidence="4">Chitin-binding type-2 domain-containing protein</fullName>
    </recommendedName>
</protein>
<feature type="signal peptide" evidence="1">
    <location>
        <begin position="1"/>
        <end position="18"/>
    </location>
</feature>